<keyword evidence="4" id="KW-1133">Transmembrane helix</keyword>
<dbReference type="EC" id="2.7.7.65" evidence="2"/>
<proteinExistence type="predicted"/>
<comment type="caution">
    <text evidence="6">The sequence shown here is derived from an EMBL/GenBank/DDBJ whole genome shotgun (WGS) entry which is preliminary data.</text>
</comment>
<organism evidence="6 7">
    <name type="scientific">Vibrio viridaestus</name>
    <dbReference type="NCBI Taxonomy" id="2487322"/>
    <lineage>
        <taxon>Bacteria</taxon>
        <taxon>Pseudomonadati</taxon>
        <taxon>Pseudomonadota</taxon>
        <taxon>Gammaproteobacteria</taxon>
        <taxon>Vibrionales</taxon>
        <taxon>Vibrionaceae</taxon>
        <taxon>Vibrio</taxon>
    </lineage>
</organism>
<dbReference type="InterPro" id="IPR029787">
    <property type="entry name" value="Nucleotide_cyclase"/>
</dbReference>
<feature type="domain" description="GGDEF" evidence="5">
    <location>
        <begin position="368"/>
        <end position="507"/>
    </location>
</feature>
<dbReference type="InterPro" id="IPR000160">
    <property type="entry name" value="GGDEF_dom"/>
</dbReference>
<dbReference type="SUPFAM" id="SSF55073">
    <property type="entry name" value="Nucleotide cyclase"/>
    <property type="match status" value="1"/>
</dbReference>
<dbReference type="InterPro" id="IPR043128">
    <property type="entry name" value="Rev_trsase/Diguanyl_cyclase"/>
</dbReference>
<dbReference type="GO" id="GO:1902201">
    <property type="term" value="P:negative regulation of bacterial-type flagellum-dependent cell motility"/>
    <property type="evidence" value="ECO:0007669"/>
    <property type="project" value="TreeGrafter"/>
</dbReference>
<keyword evidence="4" id="KW-0812">Transmembrane</keyword>
<gene>
    <name evidence="6" type="ORF">EES38_04745</name>
</gene>
<dbReference type="GO" id="GO:0005886">
    <property type="term" value="C:plasma membrane"/>
    <property type="evidence" value="ECO:0007669"/>
    <property type="project" value="TreeGrafter"/>
</dbReference>
<dbReference type="FunFam" id="3.30.70.270:FF:000001">
    <property type="entry name" value="Diguanylate cyclase domain protein"/>
    <property type="match status" value="1"/>
</dbReference>
<evidence type="ECO:0000256" key="4">
    <source>
        <dbReference type="SAM" id="Phobius"/>
    </source>
</evidence>
<dbReference type="Pfam" id="PF05228">
    <property type="entry name" value="CHASE4"/>
    <property type="match status" value="1"/>
</dbReference>
<comment type="catalytic activity">
    <reaction evidence="3">
        <text>2 GTP = 3',3'-c-di-GMP + 2 diphosphate</text>
        <dbReference type="Rhea" id="RHEA:24898"/>
        <dbReference type="ChEBI" id="CHEBI:33019"/>
        <dbReference type="ChEBI" id="CHEBI:37565"/>
        <dbReference type="ChEBI" id="CHEBI:58805"/>
        <dbReference type="EC" id="2.7.7.65"/>
    </reaction>
</comment>
<accession>A0A3N9THZ4</accession>
<evidence type="ECO:0000313" key="6">
    <source>
        <dbReference type="EMBL" id="RQW63918.1"/>
    </source>
</evidence>
<evidence type="ECO:0000259" key="5">
    <source>
        <dbReference type="PROSITE" id="PS50887"/>
    </source>
</evidence>
<dbReference type="CDD" id="cd01949">
    <property type="entry name" value="GGDEF"/>
    <property type="match status" value="1"/>
</dbReference>
<dbReference type="Pfam" id="PF00990">
    <property type="entry name" value="GGDEF"/>
    <property type="match status" value="1"/>
</dbReference>
<dbReference type="AlphaFoldDB" id="A0A3N9THZ4"/>
<feature type="transmembrane region" description="Helical" evidence="4">
    <location>
        <begin position="263"/>
        <end position="285"/>
    </location>
</feature>
<evidence type="ECO:0000256" key="1">
    <source>
        <dbReference type="ARBA" id="ARBA00001946"/>
    </source>
</evidence>
<keyword evidence="7" id="KW-1185">Reference proteome</keyword>
<dbReference type="GO" id="GO:0043709">
    <property type="term" value="P:cell adhesion involved in single-species biofilm formation"/>
    <property type="evidence" value="ECO:0007669"/>
    <property type="project" value="TreeGrafter"/>
</dbReference>
<dbReference type="PROSITE" id="PS50887">
    <property type="entry name" value="GGDEF"/>
    <property type="match status" value="1"/>
</dbReference>
<dbReference type="EMBL" id="RJVQ01000002">
    <property type="protein sequence ID" value="RQW63918.1"/>
    <property type="molecule type" value="Genomic_DNA"/>
</dbReference>
<dbReference type="NCBIfam" id="TIGR00254">
    <property type="entry name" value="GGDEF"/>
    <property type="match status" value="1"/>
</dbReference>
<dbReference type="RefSeq" id="WP_124936038.1">
    <property type="nucleotide sequence ID" value="NZ_RJVQ01000002.1"/>
</dbReference>
<dbReference type="PANTHER" id="PTHR45138:SF9">
    <property type="entry name" value="DIGUANYLATE CYCLASE DGCM-RELATED"/>
    <property type="match status" value="1"/>
</dbReference>
<comment type="cofactor">
    <cofactor evidence="1">
        <name>Mg(2+)</name>
        <dbReference type="ChEBI" id="CHEBI:18420"/>
    </cofactor>
</comment>
<evidence type="ECO:0000313" key="7">
    <source>
        <dbReference type="Proteomes" id="UP000281112"/>
    </source>
</evidence>
<reference evidence="6 7" key="1">
    <citation type="submission" date="2018-11" db="EMBL/GenBank/DDBJ databases">
        <title>Vibrio LJC006 sp. nov., isolated from seawater during the bloom of the enteromorpha.</title>
        <authorList>
            <person name="Liang J."/>
        </authorList>
    </citation>
    <scope>NUCLEOTIDE SEQUENCE [LARGE SCALE GENOMIC DNA]</scope>
    <source>
        <strain evidence="6 7">LJC006</strain>
    </source>
</reference>
<dbReference type="OrthoDB" id="9812260at2"/>
<evidence type="ECO:0000256" key="3">
    <source>
        <dbReference type="ARBA" id="ARBA00034247"/>
    </source>
</evidence>
<sequence length="509" mass="58355">MKLSHFRLRSLVTSVSLVVVSLFIILYLSFQYFWVYQKRVTEVHELQAEENTRVSTILGIKGAEMTASLEDYAAWQEMIEFIRHPSDEFKEESMNTHALTSNKLEAFFMFTPQFKLSWGLRYDYDAEKNTSYEELLPTIKQFLKHYDDITQKEEVDASYNYIVINKVPYLLAMSRVCESDGFNCHFGYMAFLKKLRSQFLQEIEQTTGLKIDVSVISNKHEKADLPKEKNVSYIIKPCGMTGGVVFKVHHNVKLPEFLNWDDMIALGIFSLVMFSINMVFVSMIVKPVVAANKTLEMYKESGELPKSDSFISLELKQFGRTIYRLVNDLERSREQLQWQSEHDSLTQLANRYLLEKEFLTILDDSSYNSIVLCLGDIDHFKAYNDNYGHISGDNVLYQVSNCLNSIYFSSGDRRIVARFGGEEFCVVVASKQQLDATAIATSINESIADLGIEHAFSSTKNIITMSVGAVLIQSPSPQHYLKYYQAADRNLYQAKNEGRNRVIGSNFAA</sequence>
<dbReference type="Proteomes" id="UP000281112">
    <property type="component" value="Unassembled WGS sequence"/>
</dbReference>
<evidence type="ECO:0000256" key="2">
    <source>
        <dbReference type="ARBA" id="ARBA00012528"/>
    </source>
</evidence>
<dbReference type="GO" id="GO:0052621">
    <property type="term" value="F:diguanylate cyclase activity"/>
    <property type="evidence" value="ECO:0007669"/>
    <property type="project" value="UniProtKB-EC"/>
</dbReference>
<name>A0A3N9THZ4_9VIBR</name>
<keyword evidence="4" id="KW-0472">Membrane</keyword>
<dbReference type="Gene3D" id="3.30.70.270">
    <property type="match status" value="1"/>
</dbReference>
<dbReference type="PANTHER" id="PTHR45138">
    <property type="entry name" value="REGULATORY COMPONENTS OF SENSORY TRANSDUCTION SYSTEM"/>
    <property type="match status" value="1"/>
</dbReference>
<dbReference type="InterPro" id="IPR050469">
    <property type="entry name" value="Diguanylate_Cyclase"/>
</dbReference>
<dbReference type="InterPro" id="IPR007892">
    <property type="entry name" value="CHASE4"/>
</dbReference>
<dbReference type="SMART" id="SM00267">
    <property type="entry name" value="GGDEF"/>
    <property type="match status" value="1"/>
</dbReference>
<feature type="transmembrane region" description="Helical" evidence="4">
    <location>
        <begin position="12"/>
        <end position="34"/>
    </location>
</feature>
<protein>
    <recommendedName>
        <fullName evidence="2">diguanylate cyclase</fullName>
        <ecNumber evidence="2">2.7.7.65</ecNumber>
    </recommendedName>
</protein>